<keyword evidence="2" id="KW-1185">Reference proteome</keyword>
<accession>A0A383VDH9</accession>
<name>A0A383VDH9_TETOB</name>
<gene>
    <name evidence="1" type="ORF">BQ4739_LOCUS3794</name>
</gene>
<evidence type="ECO:0000313" key="2">
    <source>
        <dbReference type="Proteomes" id="UP000256970"/>
    </source>
</evidence>
<dbReference type="EMBL" id="FNXT01000299">
    <property type="protein sequence ID" value="SZX63241.1"/>
    <property type="molecule type" value="Genomic_DNA"/>
</dbReference>
<protein>
    <submittedName>
        <fullName evidence="1">Uncharacterized protein</fullName>
    </submittedName>
</protein>
<sequence length="176" mass="16699">MCTVVDAACSSGGTISAKCSKGANGAGVWTDIQGACKAPAGTCSGAPGSVQTVGGGVFSAAAWAAACGSTTRGSGCSANSACSAGTGVISATCDASGSWVNVQGSCTAAVSAPCATTTAGMQAVSNIDLTKWPSQCGNTALGVQCQANDPCLGSKQGSVFATCIANGWASVSGFCL</sequence>
<dbReference type="AlphaFoldDB" id="A0A383VDH9"/>
<proteinExistence type="predicted"/>
<dbReference type="Proteomes" id="UP000256970">
    <property type="component" value="Unassembled WGS sequence"/>
</dbReference>
<evidence type="ECO:0000313" key="1">
    <source>
        <dbReference type="EMBL" id="SZX63241.1"/>
    </source>
</evidence>
<organism evidence="1 2">
    <name type="scientific">Tetradesmus obliquus</name>
    <name type="common">Green alga</name>
    <name type="synonym">Acutodesmus obliquus</name>
    <dbReference type="NCBI Taxonomy" id="3088"/>
    <lineage>
        <taxon>Eukaryota</taxon>
        <taxon>Viridiplantae</taxon>
        <taxon>Chlorophyta</taxon>
        <taxon>core chlorophytes</taxon>
        <taxon>Chlorophyceae</taxon>
        <taxon>CS clade</taxon>
        <taxon>Sphaeropleales</taxon>
        <taxon>Scenedesmaceae</taxon>
        <taxon>Tetradesmus</taxon>
    </lineage>
</organism>
<reference evidence="1 2" key="1">
    <citation type="submission" date="2016-10" db="EMBL/GenBank/DDBJ databases">
        <authorList>
            <person name="Cai Z."/>
        </authorList>
    </citation>
    <scope>NUCLEOTIDE SEQUENCE [LARGE SCALE GENOMIC DNA]</scope>
</reference>